<feature type="transmembrane region" description="Helical" evidence="8">
    <location>
        <begin position="250"/>
        <end position="269"/>
    </location>
</feature>
<dbReference type="InterPro" id="IPR004812">
    <property type="entry name" value="Efflux_drug-R_Bcr/CmlA"/>
</dbReference>
<evidence type="ECO:0000256" key="5">
    <source>
        <dbReference type="ARBA" id="ARBA00022692"/>
    </source>
</evidence>
<feature type="transmembrane region" description="Helical" evidence="8">
    <location>
        <begin position="215"/>
        <end position="238"/>
    </location>
</feature>
<feature type="transmembrane region" description="Helical" evidence="8">
    <location>
        <begin position="307"/>
        <end position="330"/>
    </location>
</feature>
<organism evidence="10 11">
    <name type="scientific">Pseudoroseicyclus aestuarii</name>
    <dbReference type="NCBI Taxonomy" id="1795041"/>
    <lineage>
        <taxon>Bacteria</taxon>
        <taxon>Pseudomonadati</taxon>
        <taxon>Pseudomonadota</taxon>
        <taxon>Alphaproteobacteria</taxon>
        <taxon>Rhodobacterales</taxon>
        <taxon>Paracoccaceae</taxon>
        <taxon>Pseudoroseicyclus</taxon>
    </lineage>
</organism>
<dbReference type="InterPro" id="IPR011701">
    <property type="entry name" value="MFS"/>
</dbReference>
<evidence type="ECO:0000259" key="9">
    <source>
        <dbReference type="PROSITE" id="PS50850"/>
    </source>
</evidence>
<evidence type="ECO:0000313" key="11">
    <source>
        <dbReference type="Proteomes" id="UP000248311"/>
    </source>
</evidence>
<sequence length="404" mass="42163">MPPSMFRTALVLGLLSALGPFTIDTYLPALPAIAEALGSDVTAAQATLTAYFLAFGLAQLVYGPWADARGRREPMLFGLGLYILASAGCALAPSIGWLIVMRFAQGAGAAAMMVLPRAVIRDMHTGPEATRMMATIMLVIAVSPMLAPLAGTGILAFAGWRVIFWALALVAALCVAVTLVLLPETLPPARRRRLNLGWLRQNAGILLRDPVFTGLTLVGGFGMASFFVFIASASFVYMEQFGMSEMQFSLAFAVNALGFFGASQVAGPLQARFGAVRVMRRAVLGFAGFAVLNAMIAGAGASSLPLLMVLLFCGNACLGLVMPATMVMALDPHGERAGLGASLGGTIQMLTGGLMIVAASPFFDNTAPPMLAAIAVCATMAMLIALWVLPRVDRASGPAQMPAE</sequence>
<evidence type="ECO:0000313" key="10">
    <source>
        <dbReference type="EMBL" id="PYE84043.1"/>
    </source>
</evidence>
<dbReference type="PANTHER" id="PTHR23502">
    <property type="entry name" value="MAJOR FACILITATOR SUPERFAMILY"/>
    <property type="match status" value="1"/>
</dbReference>
<feature type="transmembrane region" description="Helical" evidence="8">
    <location>
        <begin position="103"/>
        <end position="120"/>
    </location>
</feature>
<dbReference type="CDD" id="cd17320">
    <property type="entry name" value="MFS_MdfA_MDR_like"/>
    <property type="match status" value="1"/>
</dbReference>
<keyword evidence="4" id="KW-1003">Cell membrane</keyword>
<dbReference type="SUPFAM" id="SSF103473">
    <property type="entry name" value="MFS general substrate transporter"/>
    <property type="match status" value="1"/>
</dbReference>
<dbReference type="GO" id="GO:1990961">
    <property type="term" value="P:xenobiotic detoxification by transmembrane export across the plasma membrane"/>
    <property type="evidence" value="ECO:0007669"/>
    <property type="project" value="InterPro"/>
</dbReference>
<feature type="transmembrane region" description="Helical" evidence="8">
    <location>
        <begin position="369"/>
        <end position="389"/>
    </location>
</feature>
<feature type="domain" description="Major facilitator superfamily (MFS) profile" evidence="9">
    <location>
        <begin position="5"/>
        <end position="393"/>
    </location>
</feature>
<dbReference type="EMBL" id="QJTE01000003">
    <property type="protein sequence ID" value="PYE84043.1"/>
    <property type="molecule type" value="Genomic_DNA"/>
</dbReference>
<keyword evidence="7 8" id="KW-0472">Membrane</keyword>
<evidence type="ECO:0000256" key="8">
    <source>
        <dbReference type="RuleBase" id="RU365088"/>
    </source>
</evidence>
<dbReference type="AlphaFoldDB" id="A0A318SQV7"/>
<feature type="transmembrane region" description="Helical" evidence="8">
    <location>
        <begin position="46"/>
        <end position="63"/>
    </location>
</feature>
<dbReference type="GO" id="GO:0005886">
    <property type="term" value="C:plasma membrane"/>
    <property type="evidence" value="ECO:0007669"/>
    <property type="project" value="UniProtKB-SubCell"/>
</dbReference>
<proteinExistence type="inferred from homology"/>
<protein>
    <recommendedName>
        <fullName evidence="8">Bcr/CflA family efflux transporter</fullName>
    </recommendedName>
</protein>
<comment type="caution">
    <text evidence="10">The sequence shown here is derived from an EMBL/GenBank/DDBJ whole genome shotgun (WGS) entry which is preliminary data.</text>
</comment>
<comment type="subcellular location">
    <subcellularLocation>
        <location evidence="8">Cell inner membrane</location>
        <topology evidence="8">Multi-pass membrane protein</topology>
    </subcellularLocation>
    <subcellularLocation>
        <location evidence="1">Cell membrane</location>
        <topology evidence="1">Multi-pass membrane protein</topology>
    </subcellularLocation>
</comment>
<keyword evidence="3 8" id="KW-0813">Transport</keyword>
<feature type="transmembrane region" description="Helical" evidence="8">
    <location>
        <begin position="281"/>
        <end position="301"/>
    </location>
</feature>
<keyword evidence="8" id="KW-0997">Cell inner membrane</keyword>
<dbReference type="NCBIfam" id="TIGR00710">
    <property type="entry name" value="efflux_Bcr_CflA"/>
    <property type="match status" value="1"/>
</dbReference>
<evidence type="ECO:0000256" key="3">
    <source>
        <dbReference type="ARBA" id="ARBA00022448"/>
    </source>
</evidence>
<keyword evidence="11" id="KW-1185">Reference proteome</keyword>
<dbReference type="GO" id="GO:0015385">
    <property type="term" value="F:sodium:proton antiporter activity"/>
    <property type="evidence" value="ECO:0007669"/>
    <property type="project" value="TreeGrafter"/>
</dbReference>
<dbReference type="Proteomes" id="UP000248311">
    <property type="component" value="Unassembled WGS sequence"/>
</dbReference>
<dbReference type="Pfam" id="PF07690">
    <property type="entry name" value="MFS_1"/>
    <property type="match status" value="1"/>
</dbReference>
<dbReference type="GO" id="GO:0042910">
    <property type="term" value="F:xenobiotic transmembrane transporter activity"/>
    <property type="evidence" value="ECO:0007669"/>
    <property type="project" value="InterPro"/>
</dbReference>
<feature type="transmembrane region" description="Helical" evidence="8">
    <location>
        <begin position="132"/>
        <end position="156"/>
    </location>
</feature>
<keyword evidence="5 8" id="KW-0812">Transmembrane</keyword>
<comment type="caution">
    <text evidence="8">Lacks conserved residue(s) required for the propagation of feature annotation.</text>
</comment>
<dbReference type="InterPro" id="IPR020846">
    <property type="entry name" value="MFS_dom"/>
</dbReference>
<accession>A0A318SQV7</accession>
<reference evidence="10 11" key="1">
    <citation type="submission" date="2018-06" db="EMBL/GenBank/DDBJ databases">
        <title>Genomic Encyclopedia of Type Strains, Phase III (KMG-III): the genomes of soil and plant-associated and newly described type strains.</title>
        <authorList>
            <person name="Whitman W."/>
        </authorList>
    </citation>
    <scope>NUCLEOTIDE SEQUENCE [LARGE SCALE GENOMIC DNA]</scope>
    <source>
        <strain evidence="10 11">CECT 9025</strain>
    </source>
</reference>
<evidence type="ECO:0000256" key="6">
    <source>
        <dbReference type="ARBA" id="ARBA00022989"/>
    </source>
</evidence>
<dbReference type="Gene3D" id="1.20.1720.10">
    <property type="entry name" value="Multidrug resistance protein D"/>
    <property type="match status" value="1"/>
</dbReference>
<feature type="transmembrane region" description="Helical" evidence="8">
    <location>
        <begin position="162"/>
        <end position="182"/>
    </location>
</feature>
<dbReference type="RefSeq" id="WP_220032321.1">
    <property type="nucleotide sequence ID" value="NZ_QJTE01000003.1"/>
</dbReference>
<dbReference type="PANTHER" id="PTHR23502:SF132">
    <property type="entry name" value="POLYAMINE TRANSPORTER 2-RELATED"/>
    <property type="match status" value="1"/>
</dbReference>
<evidence type="ECO:0000256" key="7">
    <source>
        <dbReference type="ARBA" id="ARBA00023136"/>
    </source>
</evidence>
<gene>
    <name evidence="10" type="ORF">DFP88_103407</name>
</gene>
<keyword evidence="6 8" id="KW-1133">Transmembrane helix</keyword>
<name>A0A318SQV7_9RHOB</name>
<dbReference type="InterPro" id="IPR036259">
    <property type="entry name" value="MFS_trans_sf"/>
</dbReference>
<dbReference type="PROSITE" id="PS50850">
    <property type="entry name" value="MFS"/>
    <property type="match status" value="1"/>
</dbReference>
<feature type="transmembrane region" description="Helical" evidence="8">
    <location>
        <begin position="342"/>
        <end position="363"/>
    </location>
</feature>
<feature type="transmembrane region" description="Helical" evidence="8">
    <location>
        <begin position="75"/>
        <end position="97"/>
    </location>
</feature>
<comment type="similarity">
    <text evidence="2 8">Belongs to the major facilitator superfamily. Bcr/CmlA family.</text>
</comment>
<evidence type="ECO:0000256" key="1">
    <source>
        <dbReference type="ARBA" id="ARBA00004651"/>
    </source>
</evidence>
<evidence type="ECO:0000256" key="2">
    <source>
        <dbReference type="ARBA" id="ARBA00006236"/>
    </source>
</evidence>
<evidence type="ECO:0000256" key="4">
    <source>
        <dbReference type="ARBA" id="ARBA00022475"/>
    </source>
</evidence>